<keyword evidence="9" id="KW-1185">Reference proteome</keyword>
<evidence type="ECO:0000313" key="8">
    <source>
        <dbReference type="EMBL" id="KAF2243165.1"/>
    </source>
</evidence>
<proteinExistence type="inferred from homology"/>
<dbReference type="EMBL" id="ML987206">
    <property type="protein sequence ID" value="KAF2243165.1"/>
    <property type="molecule type" value="Genomic_DNA"/>
</dbReference>
<organism evidence="8 9">
    <name type="scientific">Trematosphaeria pertusa</name>
    <dbReference type="NCBI Taxonomy" id="390896"/>
    <lineage>
        <taxon>Eukaryota</taxon>
        <taxon>Fungi</taxon>
        <taxon>Dikarya</taxon>
        <taxon>Ascomycota</taxon>
        <taxon>Pezizomycotina</taxon>
        <taxon>Dothideomycetes</taxon>
        <taxon>Pleosporomycetidae</taxon>
        <taxon>Pleosporales</taxon>
        <taxon>Massarineae</taxon>
        <taxon>Trematosphaeriaceae</taxon>
        <taxon>Trematosphaeria</taxon>
    </lineage>
</organism>
<evidence type="ECO:0000256" key="2">
    <source>
        <dbReference type="ARBA" id="ARBA00022692"/>
    </source>
</evidence>
<evidence type="ECO:0000256" key="3">
    <source>
        <dbReference type="ARBA" id="ARBA00022989"/>
    </source>
</evidence>
<reference evidence="8" key="1">
    <citation type="journal article" date="2020" name="Stud. Mycol.">
        <title>101 Dothideomycetes genomes: a test case for predicting lifestyles and emergence of pathogens.</title>
        <authorList>
            <person name="Haridas S."/>
            <person name="Albert R."/>
            <person name="Binder M."/>
            <person name="Bloem J."/>
            <person name="Labutti K."/>
            <person name="Salamov A."/>
            <person name="Andreopoulos B."/>
            <person name="Baker S."/>
            <person name="Barry K."/>
            <person name="Bills G."/>
            <person name="Bluhm B."/>
            <person name="Cannon C."/>
            <person name="Castanera R."/>
            <person name="Culley D."/>
            <person name="Daum C."/>
            <person name="Ezra D."/>
            <person name="Gonzalez J."/>
            <person name="Henrissat B."/>
            <person name="Kuo A."/>
            <person name="Liang C."/>
            <person name="Lipzen A."/>
            <person name="Lutzoni F."/>
            <person name="Magnuson J."/>
            <person name="Mondo S."/>
            <person name="Nolan M."/>
            <person name="Ohm R."/>
            <person name="Pangilinan J."/>
            <person name="Park H.-J."/>
            <person name="Ramirez L."/>
            <person name="Alfaro M."/>
            <person name="Sun H."/>
            <person name="Tritt A."/>
            <person name="Yoshinaga Y."/>
            <person name="Zwiers L.-H."/>
            <person name="Turgeon B."/>
            <person name="Goodwin S."/>
            <person name="Spatafora J."/>
            <person name="Crous P."/>
            <person name="Grigoriev I."/>
        </authorList>
    </citation>
    <scope>NUCLEOTIDE SEQUENCE</scope>
    <source>
        <strain evidence="8">CBS 122368</strain>
    </source>
</reference>
<dbReference type="Proteomes" id="UP000800094">
    <property type="component" value="Unassembled WGS sequence"/>
</dbReference>
<evidence type="ECO:0000256" key="5">
    <source>
        <dbReference type="ARBA" id="ARBA00023242"/>
    </source>
</evidence>
<dbReference type="Pfam" id="PF05705">
    <property type="entry name" value="DUF829"/>
    <property type="match status" value="1"/>
</dbReference>
<dbReference type="AlphaFoldDB" id="A0A6A6HY73"/>
<evidence type="ECO:0000256" key="6">
    <source>
        <dbReference type="ARBA" id="ARBA00034303"/>
    </source>
</evidence>
<feature type="transmembrane region" description="Helical" evidence="7">
    <location>
        <begin position="178"/>
        <end position="196"/>
    </location>
</feature>
<evidence type="ECO:0000313" key="9">
    <source>
        <dbReference type="Proteomes" id="UP000800094"/>
    </source>
</evidence>
<keyword evidence="3 7" id="KW-1133">Transmembrane helix</keyword>
<dbReference type="InterPro" id="IPR029058">
    <property type="entry name" value="AB_hydrolase_fold"/>
</dbReference>
<dbReference type="InterPro" id="IPR008547">
    <property type="entry name" value="DUF829_TMEM53"/>
</dbReference>
<dbReference type="PANTHER" id="PTHR12265">
    <property type="entry name" value="TRANSMEMBRANE PROTEIN 53"/>
    <property type="match status" value="1"/>
</dbReference>
<comment type="subcellular location">
    <subcellularLocation>
        <location evidence="6">Nucleus outer membrane</location>
        <topology evidence="6">Single-pass membrane protein</topology>
    </subcellularLocation>
</comment>
<protein>
    <submittedName>
        <fullName evidence="8">Indole-diterpene biosynthesis protein-like protein PaxU</fullName>
    </submittedName>
</protein>
<keyword evidence="4 7" id="KW-0472">Membrane</keyword>
<name>A0A6A6HY73_9PLEO</name>
<dbReference type="GO" id="GO:0005640">
    <property type="term" value="C:nuclear outer membrane"/>
    <property type="evidence" value="ECO:0007669"/>
    <property type="project" value="UniProtKB-SubCell"/>
</dbReference>
<dbReference type="RefSeq" id="XP_033678169.1">
    <property type="nucleotide sequence ID" value="XM_033819599.1"/>
</dbReference>
<dbReference type="OrthoDB" id="77878at2759"/>
<dbReference type="PANTHER" id="PTHR12265:SF30">
    <property type="entry name" value="TRANSMEMBRANE PROTEIN 53"/>
    <property type="match status" value="1"/>
</dbReference>
<dbReference type="SUPFAM" id="SSF53474">
    <property type="entry name" value="alpha/beta-Hydrolases"/>
    <property type="match status" value="1"/>
</dbReference>
<gene>
    <name evidence="8" type="ORF">BU26DRAFT_127681</name>
</gene>
<evidence type="ECO:0000256" key="4">
    <source>
        <dbReference type="ARBA" id="ARBA00023136"/>
    </source>
</evidence>
<keyword evidence="5" id="KW-0539">Nucleus</keyword>
<dbReference type="GeneID" id="54572929"/>
<comment type="similarity">
    <text evidence="1">Belongs to the TMEM53 family.</text>
</comment>
<sequence length="296" mass="33045">MAAANPEASEPFFTKLGPRIALHTPPNHAAGQLVIIATWLGAARKHITKYLLSYRSIAPRSKILLIESDVSILTSSYPSQRKAIKSAVHAVRAVLDECGYSKNDQSTNPPKILLHTFSNGGTNSATQMLIALGEQFSSPLPLLGIIYDSGPAKGEYWKSYNSMMLSLPRGMARTVGPAIVHFILVVLFTSVAAGRYDKPEDLFRRTLLDEKLVKGHAKKEGRICYLFSKADDHVDWKDVVDHAEVARDKGWEVEEALFEDTPHCNHFTKNTQRYTDMMHRLWHGSSNNTDEPRSML</sequence>
<evidence type="ECO:0000256" key="1">
    <source>
        <dbReference type="ARBA" id="ARBA00007387"/>
    </source>
</evidence>
<keyword evidence="2 7" id="KW-0812">Transmembrane</keyword>
<evidence type="ECO:0000256" key="7">
    <source>
        <dbReference type="SAM" id="Phobius"/>
    </source>
</evidence>
<accession>A0A6A6HY73</accession>